<dbReference type="Proteomes" id="UP001266305">
    <property type="component" value="Unassembled WGS sequence"/>
</dbReference>
<proteinExistence type="predicted"/>
<evidence type="ECO:0000313" key="3">
    <source>
        <dbReference type="Proteomes" id="UP001266305"/>
    </source>
</evidence>
<keyword evidence="1" id="KW-0472">Membrane</keyword>
<name>A0ABQ9UAU7_SAGOE</name>
<protein>
    <submittedName>
        <fullName evidence="2">Uncharacterized protein</fullName>
    </submittedName>
</protein>
<gene>
    <name evidence="2" type="ORF">P7K49_027749</name>
</gene>
<keyword evidence="3" id="KW-1185">Reference proteome</keyword>
<evidence type="ECO:0000256" key="1">
    <source>
        <dbReference type="SAM" id="Phobius"/>
    </source>
</evidence>
<sequence>VSDGKTGDSPSEDSCCTLVTMAGLALLQHPILAVSSMALAYALYSTGFTFSVSAITVTTARNKSGDCTHHNRESELCPENEGFYGFHHV</sequence>
<comment type="caution">
    <text evidence="2">The sequence shown here is derived from an EMBL/GenBank/DDBJ whole genome shotgun (WGS) entry which is preliminary data.</text>
</comment>
<feature type="transmembrane region" description="Helical" evidence="1">
    <location>
        <begin position="31"/>
        <end position="55"/>
    </location>
</feature>
<dbReference type="EMBL" id="JASSZA010000014">
    <property type="protein sequence ID" value="KAK2094011.1"/>
    <property type="molecule type" value="Genomic_DNA"/>
</dbReference>
<reference evidence="2 3" key="1">
    <citation type="submission" date="2023-05" db="EMBL/GenBank/DDBJ databases">
        <title>B98-5 Cell Line De Novo Hybrid Assembly: An Optical Mapping Approach.</title>
        <authorList>
            <person name="Kananen K."/>
            <person name="Auerbach J.A."/>
            <person name="Kautto E."/>
            <person name="Blachly J.S."/>
        </authorList>
    </citation>
    <scope>NUCLEOTIDE SEQUENCE [LARGE SCALE GENOMIC DNA]</scope>
    <source>
        <strain evidence="2">B95-8</strain>
        <tissue evidence="2">Cell line</tissue>
    </source>
</reference>
<accession>A0ABQ9UAU7</accession>
<organism evidence="2 3">
    <name type="scientific">Saguinus oedipus</name>
    <name type="common">Cotton-top tamarin</name>
    <name type="synonym">Oedipomidas oedipus</name>
    <dbReference type="NCBI Taxonomy" id="9490"/>
    <lineage>
        <taxon>Eukaryota</taxon>
        <taxon>Metazoa</taxon>
        <taxon>Chordata</taxon>
        <taxon>Craniata</taxon>
        <taxon>Vertebrata</taxon>
        <taxon>Euteleostomi</taxon>
        <taxon>Mammalia</taxon>
        <taxon>Eutheria</taxon>
        <taxon>Euarchontoglires</taxon>
        <taxon>Primates</taxon>
        <taxon>Haplorrhini</taxon>
        <taxon>Platyrrhini</taxon>
        <taxon>Cebidae</taxon>
        <taxon>Callitrichinae</taxon>
        <taxon>Saguinus</taxon>
    </lineage>
</organism>
<feature type="non-terminal residue" evidence="2">
    <location>
        <position position="1"/>
    </location>
</feature>
<keyword evidence="1" id="KW-0812">Transmembrane</keyword>
<evidence type="ECO:0000313" key="2">
    <source>
        <dbReference type="EMBL" id="KAK2094011.1"/>
    </source>
</evidence>
<keyword evidence="1" id="KW-1133">Transmembrane helix</keyword>